<dbReference type="GeneTree" id="ENSGT01120000271879"/>
<dbReference type="Pfam" id="PF00078">
    <property type="entry name" value="RVT_1"/>
    <property type="match status" value="1"/>
</dbReference>
<sequence length="498" mass="56827">MKVKPAGMDELDVRLLKLVSDVISIPVFHIIISLLKCRCPVKWKVAKIVPLPKNGKESFSGKNSRPVSILPILSKIMEKIAYDQINLYFCKNGLNSSSQHAYKNGHSTTTALAQNTDDWMNYIEDKKLVGTVLLDMSAAFDLLDHDLLLEKLRAYGFQNSAIQWVKSYLSNREFTVFFNGSYSESRSLSCGVPQGSCLGPLLFSIFTNELPLILENATIVLYADDLTIYVSDHNLMNLNTRLNEELKVIEDWINENRLVINAKKTKCLIGSPHLLKDSPVLNVSIGGSVIEQVVEAKLLGVKVDNMLSWNNQITYILNKFGKSLAMVRCCSKCIPYSVRKILVESIVLCHLDYCSIIWSATTESNFNKLQVAQNKAARLVLSCSFRTSIEEMHHRLAWLHVKRRVHYSLIKFIRKIMITKAPEILYNKVTFFRDVHQYSTCQADEGSFFLPACRTNQSQKTVRYRAMVAWNSLPQFLNLQLYVTTFCKRLRLFLLTQE</sequence>
<dbReference type="Ensembl" id="ENSAOCT00000034727.1">
    <property type="protein sequence ID" value="ENSAOCP00000079179.1"/>
    <property type="gene ID" value="ENSAOCG00000031500.1"/>
</dbReference>
<dbReference type="CDD" id="cd01650">
    <property type="entry name" value="RT_nLTR_like"/>
    <property type="match status" value="1"/>
</dbReference>
<organism evidence="2 3">
    <name type="scientific">Amphiprion ocellaris</name>
    <name type="common">Clown anemonefish</name>
    <dbReference type="NCBI Taxonomy" id="80972"/>
    <lineage>
        <taxon>Eukaryota</taxon>
        <taxon>Metazoa</taxon>
        <taxon>Chordata</taxon>
        <taxon>Craniata</taxon>
        <taxon>Vertebrata</taxon>
        <taxon>Euteleostomi</taxon>
        <taxon>Actinopterygii</taxon>
        <taxon>Neopterygii</taxon>
        <taxon>Teleostei</taxon>
        <taxon>Neoteleostei</taxon>
        <taxon>Acanthomorphata</taxon>
        <taxon>Ovalentaria</taxon>
        <taxon>Pomacentridae</taxon>
        <taxon>Amphiprion</taxon>
    </lineage>
</organism>
<reference evidence="2 3" key="1">
    <citation type="submission" date="2022-01" db="EMBL/GenBank/DDBJ databases">
        <title>A chromosome-scale genome assembly of the false clownfish, Amphiprion ocellaris.</title>
        <authorList>
            <person name="Ryu T."/>
        </authorList>
    </citation>
    <scope>NUCLEOTIDE SEQUENCE [LARGE SCALE GENOMIC DNA]</scope>
</reference>
<protein>
    <recommendedName>
        <fullName evidence="1">Reverse transcriptase domain-containing protein</fullName>
    </recommendedName>
</protein>
<dbReference type="SUPFAM" id="SSF56672">
    <property type="entry name" value="DNA/RNA polymerases"/>
    <property type="match status" value="1"/>
</dbReference>
<name>A0AAQ5ZG27_AMPOC</name>
<dbReference type="PANTHER" id="PTHR33332">
    <property type="entry name" value="REVERSE TRANSCRIPTASE DOMAIN-CONTAINING PROTEIN"/>
    <property type="match status" value="1"/>
</dbReference>
<accession>A0AAQ5ZG27</accession>
<reference evidence="2" key="2">
    <citation type="submission" date="2025-05" db="UniProtKB">
        <authorList>
            <consortium name="Ensembl"/>
        </authorList>
    </citation>
    <scope>IDENTIFICATION</scope>
</reference>
<keyword evidence="3" id="KW-1185">Reference proteome</keyword>
<dbReference type="Ensembl" id="ENSAOCT00000037340.1">
    <property type="protein sequence ID" value="ENSAOCP00000063822.1"/>
    <property type="gene ID" value="ENSAOCG00000031500.1"/>
</dbReference>
<dbReference type="InterPro" id="IPR043502">
    <property type="entry name" value="DNA/RNA_pol_sf"/>
</dbReference>
<dbReference type="InterPro" id="IPR000477">
    <property type="entry name" value="RT_dom"/>
</dbReference>
<evidence type="ECO:0000259" key="1">
    <source>
        <dbReference type="PROSITE" id="PS50878"/>
    </source>
</evidence>
<dbReference type="PROSITE" id="PS50878">
    <property type="entry name" value="RT_POL"/>
    <property type="match status" value="1"/>
</dbReference>
<dbReference type="Proteomes" id="UP001501940">
    <property type="component" value="Chromosome 10"/>
</dbReference>
<feature type="domain" description="Reverse transcriptase" evidence="1">
    <location>
        <begin position="32"/>
        <end position="285"/>
    </location>
</feature>
<evidence type="ECO:0000313" key="2">
    <source>
        <dbReference type="Ensembl" id="ENSAOCP00000063822.1"/>
    </source>
</evidence>
<proteinExistence type="predicted"/>
<evidence type="ECO:0000313" key="3">
    <source>
        <dbReference type="Proteomes" id="UP001501940"/>
    </source>
</evidence>
<dbReference type="AlphaFoldDB" id="A0AAQ5ZG27"/>